<reference evidence="1 2" key="1">
    <citation type="journal article" date="2018" name="Nat. Biotechnol.">
        <title>A standardized bacterial taxonomy based on genome phylogeny substantially revises the tree of life.</title>
        <authorList>
            <person name="Parks D.H."/>
            <person name="Chuvochina M."/>
            <person name="Waite D.W."/>
            <person name="Rinke C."/>
            <person name="Skarshewski A."/>
            <person name="Chaumeil P.A."/>
            <person name="Hugenholtz P."/>
        </authorList>
    </citation>
    <scope>NUCLEOTIDE SEQUENCE [LARGE SCALE GENOMIC DNA]</scope>
    <source>
        <strain evidence="1">UBA11621</strain>
    </source>
</reference>
<evidence type="ECO:0000313" key="2">
    <source>
        <dbReference type="Proteomes" id="UP000264779"/>
    </source>
</evidence>
<name>A0A358DYZ4_9ALTE</name>
<accession>A0A358DYZ4</accession>
<dbReference type="AlphaFoldDB" id="A0A358DYZ4"/>
<proteinExistence type="predicted"/>
<dbReference type="Proteomes" id="UP000264779">
    <property type="component" value="Unassembled WGS sequence"/>
</dbReference>
<protein>
    <submittedName>
        <fullName evidence="1">Uncharacterized protein</fullName>
    </submittedName>
</protein>
<sequence>MQFHSNPICPQASTRAEYEAVLLSSLLLGCLSAQLTINDFYSYCLIALAHEYLRLSTLLRPYFTRFCVPQNGGDNP</sequence>
<comment type="caution">
    <text evidence="1">The sequence shown here is derived from an EMBL/GenBank/DDBJ whole genome shotgun (WGS) entry which is preliminary data.</text>
</comment>
<dbReference type="EMBL" id="DONK01000130">
    <property type="protein sequence ID" value="HBU51397.1"/>
    <property type="molecule type" value="Genomic_DNA"/>
</dbReference>
<organism evidence="1 2">
    <name type="scientific">Alteromonas australica</name>
    <dbReference type="NCBI Taxonomy" id="589873"/>
    <lineage>
        <taxon>Bacteria</taxon>
        <taxon>Pseudomonadati</taxon>
        <taxon>Pseudomonadota</taxon>
        <taxon>Gammaproteobacteria</taxon>
        <taxon>Alteromonadales</taxon>
        <taxon>Alteromonadaceae</taxon>
        <taxon>Alteromonas/Salinimonas group</taxon>
        <taxon>Alteromonas</taxon>
    </lineage>
</organism>
<gene>
    <name evidence="1" type="ORF">DEB45_09055</name>
</gene>
<evidence type="ECO:0000313" key="1">
    <source>
        <dbReference type="EMBL" id="HBU51397.1"/>
    </source>
</evidence>